<dbReference type="AlphaFoldDB" id="A0A921FY76"/>
<feature type="transmembrane region" description="Helical" evidence="1">
    <location>
        <begin position="234"/>
        <end position="253"/>
    </location>
</feature>
<evidence type="ECO:0000256" key="1">
    <source>
        <dbReference type="SAM" id="Phobius"/>
    </source>
</evidence>
<reference evidence="2" key="1">
    <citation type="journal article" date="2021" name="PeerJ">
        <title>Extensive microbial diversity within the chicken gut microbiome revealed by metagenomics and culture.</title>
        <authorList>
            <person name="Gilroy R."/>
            <person name="Ravi A."/>
            <person name="Getino M."/>
            <person name="Pursley I."/>
            <person name="Horton D.L."/>
            <person name="Alikhan N.F."/>
            <person name="Baker D."/>
            <person name="Gharbi K."/>
            <person name="Hall N."/>
            <person name="Watson M."/>
            <person name="Adriaenssens E.M."/>
            <person name="Foster-Nyarko E."/>
            <person name="Jarju S."/>
            <person name="Secka A."/>
            <person name="Antonio M."/>
            <person name="Oren A."/>
            <person name="Chaudhuri R.R."/>
            <person name="La Ragione R."/>
            <person name="Hildebrand F."/>
            <person name="Pallen M.J."/>
        </authorList>
    </citation>
    <scope>NUCLEOTIDE SEQUENCE</scope>
    <source>
        <strain evidence="2">CHK171-7178</strain>
    </source>
</reference>
<dbReference type="PANTHER" id="PTHR37305">
    <property type="entry name" value="INTEGRAL MEMBRANE PROTEIN-RELATED"/>
    <property type="match status" value="1"/>
</dbReference>
<feature type="transmembrane region" description="Helical" evidence="1">
    <location>
        <begin position="182"/>
        <end position="199"/>
    </location>
</feature>
<evidence type="ECO:0000313" key="2">
    <source>
        <dbReference type="EMBL" id="HJF31187.1"/>
    </source>
</evidence>
<name>A0A921FY76_SPOPS</name>
<keyword evidence="1" id="KW-1133">Transmembrane helix</keyword>
<dbReference type="PANTHER" id="PTHR37305:SF1">
    <property type="entry name" value="MEMBRANE PROTEIN"/>
    <property type="match status" value="1"/>
</dbReference>
<reference evidence="2" key="2">
    <citation type="submission" date="2021-09" db="EMBL/GenBank/DDBJ databases">
        <authorList>
            <person name="Gilroy R."/>
        </authorList>
    </citation>
    <scope>NUCLEOTIDE SEQUENCE</scope>
    <source>
        <strain evidence="2">CHK171-7178</strain>
    </source>
</reference>
<keyword evidence="1" id="KW-0472">Membrane</keyword>
<dbReference type="EMBL" id="DYWT01000091">
    <property type="protein sequence ID" value="HJF31187.1"/>
    <property type="molecule type" value="Genomic_DNA"/>
</dbReference>
<dbReference type="Pfam" id="PF12730">
    <property type="entry name" value="ABC2_membrane_4"/>
    <property type="match status" value="1"/>
</dbReference>
<feature type="transmembrane region" description="Helical" evidence="1">
    <location>
        <begin position="66"/>
        <end position="83"/>
    </location>
</feature>
<accession>A0A921FY76</accession>
<keyword evidence="1" id="KW-0812">Transmembrane</keyword>
<proteinExistence type="predicted"/>
<comment type="caution">
    <text evidence="2">The sequence shown here is derived from an EMBL/GenBank/DDBJ whole genome shotgun (WGS) entry which is preliminary data.</text>
</comment>
<gene>
    <name evidence="2" type="ORF">K8V56_05330</name>
</gene>
<dbReference type="Proteomes" id="UP000698173">
    <property type="component" value="Unassembled WGS sequence"/>
</dbReference>
<evidence type="ECO:0000313" key="3">
    <source>
        <dbReference type="Proteomes" id="UP000698173"/>
    </source>
</evidence>
<feature type="transmembrane region" description="Helical" evidence="1">
    <location>
        <begin position="18"/>
        <end position="38"/>
    </location>
</feature>
<feature type="transmembrane region" description="Helical" evidence="1">
    <location>
        <begin position="157"/>
        <end position="175"/>
    </location>
</feature>
<organism evidence="2 3">
    <name type="scientific">Sporosarcina psychrophila</name>
    <name type="common">Bacillus psychrophilus</name>
    <dbReference type="NCBI Taxonomy" id="1476"/>
    <lineage>
        <taxon>Bacteria</taxon>
        <taxon>Bacillati</taxon>
        <taxon>Bacillota</taxon>
        <taxon>Bacilli</taxon>
        <taxon>Bacillales</taxon>
        <taxon>Caryophanaceae</taxon>
        <taxon>Sporosarcina</taxon>
    </lineage>
</organism>
<sequence>MLNLLAAEKIKLFRSKKLWIVLGILFLLPIMQVVNIQIEVHNGKELVQIIETVINGSTAILMIKKNGFTIVLVLSAFISFLIGEEFQNGTVRNALSLGRSRTHYYLSKLVIAALLSFVGVIGMTIIGMISYTIGFGFGGIAEIDNYFSYALKTFSTLYLLILATVSIYVMISFLTKHSGISLIWSFLYTIATGFLPGVFQHTEHFKPVTNWFSQTFLFYWDFAQPASVAQFPEMVLVSLVTIVLSSAVGIFLFTRSDIK</sequence>
<protein>
    <submittedName>
        <fullName evidence="2">ABC transporter permease</fullName>
    </submittedName>
</protein>
<feature type="transmembrane region" description="Helical" evidence="1">
    <location>
        <begin position="104"/>
        <end position="137"/>
    </location>
</feature>